<protein>
    <submittedName>
        <fullName evidence="1">Uncharacterized protein</fullName>
    </submittedName>
</protein>
<keyword evidence="2" id="KW-1185">Reference proteome</keyword>
<gene>
    <name evidence="1" type="ORF">TIFTF001_007646</name>
</gene>
<dbReference type="EMBL" id="BTGU01000008">
    <property type="protein sequence ID" value="GMN38414.1"/>
    <property type="molecule type" value="Genomic_DNA"/>
</dbReference>
<evidence type="ECO:0000313" key="2">
    <source>
        <dbReference type="Proteomes" id="UP001187192"/>
    </source>
</evidence>
<reference evidence="1" key="1">
    <citation type="submission" date="2023-07" db="EMBL/GenBank/DDBJ databases">
        <title>draft genome sequence of fig (Ficus carica).</title>
        <authorList>
            <person name="Takahashi T."/>
            <person name="Nishimura K."/>
        </authorList>
    </citation>
    <scope>NUCLEOTIDE SEQUENCE</scope>
</reference>
<organism evidence="1 2">
    <name type="scientific">Ficus carica</name>
    <name type="common">Common fig</name>
    <dbReference type="NCBI Taxonomy" id="3494"/>
    <lineage>
        <taxon>Eukaryota</taxon>
        <taxon>Viridiplantae</taxon>
        <taxon>Streptophyta</taxon>
        <taxon>Embryophyta</taxon>
        <taxon>Tracheophyta</taxon>
        <taxon>Spermatophyta</taxon>
        <taxon>Magnoliopsida</taxon>
        <taxon>eudicotyledons</taxon>
        <taxon>Gunneridae</taxon>
        <taxon>Pentapetalae</taxon>
        <taxon>rosids</taxon>
        <taxon>fabids</taxon>
        <taxon>Rosales</taxon>
        <taxon>Moraceae</taxon>
        <taxon>Ficeae</taxon>
        <taxon>Ficus</taxon>
    </lineage>
</organism>
<dbReference type="Proteomes" id="UP001187192">
    <property type="component" value="Unassembled WGS sequence"/>
</dbReference>
<accession>A0AA87ZJX9</accession>
<dbReference type="AlphaFoldDB" id="A0AA87ZJX9"/>
<comment type="caution">
    <text evidence="1">The sequence shown here is derived from an EMBL/GenBank/DDBJ whole genome shotgun (WGS) entry which is preliminary data.</text>
</comment>
<evidence type="ECO:0000313" key="1">
    <source>
        <dbReference type="EMBL" id="GMN38414.1"/>
    </source>
</evidence>
<proteinExistence type="predicted"/>
<sequence length="135" mass="15663">MFTVRGTPPYLLHRSLVYCAPNVCPSAASHFLRLLCEERPPICCFIDLWFRLCSQPSPIYYFTVPWFTVLPPLAHLVLHNAFIFCSSSFLPCVVLRQFRSPFFFFVVWVFKSSEFDSLNALVPTVCSILLRDEFL</sequence>
<name>A0AA87ZJX9_FICCA</name>